<dbReference type="EMBL" id="BMOD01000011">
    <property type="protein sequence ID" value="GGJ41451.1"/>
    <property type="molecule type" value="Genomic_DNA"/>
</dbReference>
<protein>
    <recommendedName>
        <fullName evidence="3">DUF1439 domain-containing protein</fullName>
    </recommendedName>
</protein>
<proteinExistence type="predicted"/>
<dbReference type="Proteomes" id="UP000632222">
    <property type="component" value="Unassembled WGS sequence"/>
</dbReference>
<comment type="caution">
    <text evidence="1">The sequence shown here is derived from an EMBL/GenBank/DDBJ whole genome shotgun (WGS) entry which is preliminary data.</text>
</comment>
<evidence type="ECO:0000313" key="2">
    <source>
        <dbReference type="Proteomes" id="UP000632222"/>
    </source>
</evidence>
<name>A0ABQ2D1G5_9DEIO</name>
<accession>A0ABQ2D1G5</accession>
<reference evidence="2" key="1">
    <citation type="journal article" date="2019" name="Int. J. Syst. Evol. Microbiol.">
        <title>The Global Catalogue of Microorganisms (GCM) 10K type strain sequencing project: providing services to taxonomists for standard genome sequencing and annotation.</title>
        <authorList>
            <consortium name="The Broad Institute Genomics Platform"/>
            <consortium name="The Broad Institute Genome Sequencing Center for Infectious Disease"/>
            <person name="Wu L."/>
            <person name="Ma J."/>
        </authorList>
    </citation>
    <scope>NUCLEOTIDE SEQUENCE [LARGE SCALE GENOMIC DNA]</scope>
    <source>
        <strain evidence="2">JCM 14370</strain>
    </source>
</reference>
<evidence type="ECO:0000313" key="1">
    <source>
        <dbReference type="EMBL" id="GGJ41451.1"/>
    </source>
</evidence>
<gene>
    <name evidence="1" type="ORF">GCM10008938_29400</name>
</gene>
<keyword evidence="2" id="KW-1185">Reference proteome</keyword>
<sequence length="180" mass="20207">MLALFSFSVAQASTWNTMDLLNNLKRQGKVAEVQMLPVQQVNQKTLASFQITLKQGQEQHVFRLLGKTAKQKKVLQGFELQLENFMVVKKSQVFSSQAGYLQALMLGLSQVCFGLQDRDHAALQGFFKAGLLRYNQNPQNLNVSKVFPQVKAGLSINAQTLRFTVENLKISSKDDCILPE</sequence>
<evidence type="ECO:0008006" key="3">
    <source>
        <dbReference type="Google" id="ProtNLM"/>
    </source>
</evidence>
<organism evidence="1 2">
    <name type="scientific">Deinococcus roseus</name>
    <dbReference type="NCBI Taxonomy" id="392414"/>
    <lineage>
        <taxon>Bacteria</taxon>
        <taxon>Thermotogati</taxon>
        <taxon>Deinococcota</taxon>
        <taxon>Deinococci</taxon>
        <taxon>Deinococcales</taxon>
        <taxon>Deinococcaceae</taxon>
        <taxon>Deinococcus</taxon>
    </lineage>
</organism>